<dbReference type="InterPro" id="IPR036390">
    <property type="entry name" value="WH_DNA-bd_sf"/>
</dbReference>
<keyword evidence="3" id="KW-0804">Transcription</keyword>
<evidence type="ECO:0000256" key="2">
    <source>
        <dbReference type="ARBA" id="ARBA00023125"/>
    </source>
</evidence>
<sequence>MTSRKPKRNQDEWIYQEVFDAILEQRLAPGTKLAEDAMGEIFNVSRTVIRKVLQRLSHERVVEIRPNRGAVVSAPSVDEARDIFAARRLIEAGITRLACANITDESADELEELIREEDRHYHQGDRSGGIRLSGEFHMRLAEIAGNDTLKGYLKELVTRTSLIIAQYEAPGNTICTHNDHQELVDAIRAGDAETAVPLMDRHIQACEDKLNLDGGEAAPDLKAIFSRVSLERTDAA</sequence>
<dbReference type="SUPFAM" id="SSF46785">
    <property type="entry name" value="Winged helix' DNA-binding domain"/>
    <property type="match status" value="1"/>
</dbReference>
<keyword evidence="6" id="KW-1185">Reference proteome</keyword>
<dbReference type="Pfam" id="PF00392">
    <property type="entry name" value="GntR"/>
    <property type="match status" value="1"/>
</dbReference>
<evidence type="ECO:0000256" key="3">
    <source>
        <dbReference type="ARBA" id="ARBA00023163"/>
    </source>
</evidence>
<reference evidence="5 6" key="1">
    <citation type="submission" date="2018-07" db="EMBL/GenBank/DDBJ databases">
        <title>Genomic Encyclopedia of Type Strains, Phase III (KMG-III): the genomes of soil and plant-associated and newly described type strains.</title>
        <authorList>
            <person name="Whitman W."/>
        </authorList>
    </citation>
    <scope>NUCLEOTIDE SEQUENCE [LARGE SCALE GENOMIC DNA]</scope>
    <source>
        <strain evidence="5 6">CECT 8488</strain>
    </source>
</reference>
<dbReference type="PANTHER" id="PTHR43537">
    <property type="entry name" value="TRANSCRIPTIONAL REGULATOR, GNTR FAMILY"/>
    <property type="match status" value="1"/>
</dbReference>
<dbReference type="CDD" id="cd07377">
    <property type="entry name" value="WHTH_GntR"/>
    <property type="match status" value="1"/>
</dbReference>
<organism evidence="5 6">
    <name type="scientific">Aestuariispira insulae</name>
    <dbReference type="NCBI Taxonomy" id="1461337"/>
    <lineage>
        <taxon>Bacteria</taxon>
        <taxon>Pseudomonadati</taxon>
        <taxon>Pseudomonadota</taxon>
        <taxon>Alphaproteobacteria</taxon>
        <taxon>Rhodospirillales</taxon>
        <taxon>Kiloniellaceae</taxon>
        <taxon>Aestuariispira</taxon>
    </lineage>
</organism>
<dbReference type="SMART" id="SM00895">
    <property type="entry name" value="FCD"/>
    <property type="match status" value="1"/>
</dbReference>
<protein>
    <submittedName>
        <fullName evidence="5">GntR family transcriptional regulator</fullName>
    </submittedName>
</protein>
<dbReference type="GO" id="GO:0003700">
    <property type="term" value="F:DNA-binding transcription factor activity"/>
    <property type="evidence" value="ECO:0007669"/>
    <property type="project" value="InterPro"/>
</dbReference>
<dbReference type="AlphaFoldDB" id="A0A3D9HWV0"/>
<evidence type="ECO:0000313" key="5">
    <source>
        <dbReference type="EMBL" id="RED53861.1"/>
    </source>
</evidence>
<dbReference type="SUPFAM" id="SSF48008">
    <property type="entry name" value="GntR ligand-binding domain-like"/>
    <property type="match status" value="1"/>
</dbReference>
<dbReference type="GO" id="GO:0003677">
    <property type="term" value="F:DNA binding"/>
    <property type="evidence" value="ECO:0007669"/>
    <property type="project" value="UniProtKB-KW"/>
</dbReference>
<dbReference type="PANTHER" id="PTHR43537:SF53">
    <property type="entry name" value="HTH-TYPE TRANSCRIPTIONAL REPRESSOR NANR"/>
    <property type="match status" value="1"/>
</dbReference>
<keyword evidence="1" id="KW-0805">Transcription regulation</keyword>
<dbReference type="InterPro" id="IPR011711">
    <property type="entry name" value="GntR_C"/>
</dbReference>
<accession>A0A3D9HWV0</accession>
<dbReference type="Pfam" id="PF07729">
    <property type="entry name" value="FCD"/>
    <property type="match status" value="1"/>
</dbReference>
<dbReference type="SMART" id="SM00345">
    <property type="entry name" value="HTH_GNTR"/>
    <property type="match status" value="1"/>
</dbReference>
<dbReference type="PROSITE" id="PS50949">
    <property type="entry name" value="HTH_GNTR"/>
    <property type="match status" value="1"/>
</dbReference>
<dbReference type="InterPro" id="IPR000524">
    <property type="entry name" value="Tscrpt_reg_HTH_GntR"/>
</dbReference>
<dbReference type="Gene3D" id="1.20.120.530">
    <property type="entry name" value="GntR ligand-binding domain-like"/>
    <property type="match status" value="1"/>
</dbReference>
<evidence type="ECO:0000313" key="6">
    <source>
        <dbReference type="Proteomes" id="UP000256845"/>
    </source>
</evidence>
<comment type="caution">
    <text evidence="5">The sequence shown here is derived from an EMBL/GenBank/DDBJ whole genome shotgun (WGS) entry which is preliminary data.</text>
</comment>
<gene>
    <name evidence="5" type="ORF">DFP90_101660</name>
</gene>
<dbReference type="OrthoDB" id="7618373at2"/>
<keyword evidence="2" id="KW-0238">DNA-binding</keyword>
<dbReference type="Proteomes" id="UP000256845">
    <property type="component" value="Unassembled WGS sequence"/>
</dbReference>
<dbReference type="InterPro" id="IPR036388">
    <property type="entry name" value="WH-like_DNA-bd_sf"/>
</dbReference>
<evidence type="ECO:0000256" key="1">
    <source>
        <dbReference type="ARBA" id="ARBA00023015"/>
    </source>
</evidence>
<dbReference type="InterPro" id="IPR008920">
    <property type="entry name" value="TF_FadR/GntR_C"/>
</dbReference>
<feature type="domain" description="HTH gntR-type" evidence="4">
    <location>
        <begin position="8"/>
        <end position="75"/>
    </location>
</feature>
<dbReference type="RefSeq" id="WP_115934965.1">
    <property type="nucleotide sequence ID" value="NZ_QRDW01000001.1"/>
</dbReference>
<name>A0A3D9HWV0_9PROT</name>
<proteinExistence type="predicted"/>
<dbReference type="EMBL" id="QRDW01000001">
    <property type="protein sequence ID" value="RED53861.1"/>
    <property type="molecule type" value="Genomic_DNA"/>
</dbReference>
<evidence type="ECO:0000259" key="4">
    <source>
        <dbReference type="PROSITE" id="PS50949"/>
    </source>
</evidence>
<dbReference type="Gene3D" id="1.10.10.10">
    <property type="entry name" value="Winged helix-like DNA-binding domain superfamily/Winged helix DNA-binding domain"/>
    <property type="match status" value="1"/>
</dbReference>